<evidence type="ECO:0000313" key="2">
    <source>
        <dbReference type="Proteomes" id="UP000044071"/>
    </source>
</evidence>
<evidence type="ECO:0000313" key="1">
    <source>
        <dbReference type="EMBL" id="CDZ78988.1"/>
    </source>
</evidence>
<dbReference type="EMBL" id="CCSB01000004">
    <property type="protein sequence ID" value="CDZ78988.1"/>
    <property type="molecule type" value="Genomic_DNA"/>
</dbReference>
<organism evidence="1 2">
    <name type="scientific">Legionella massiliensis</name>
    <dbReference type="NCBI Taxonomy" id="1034943"/>
    <lineage>
        <taxon>Bacteria</taxon>
        <taxon>Pseudomonadati</taxon>
        <taxon>Pseudomonadota</taxon>
        <taxon>Gammaproteobacteria</taxon>
        <taxon>Legionellales</taxon>
        <taxon>Legionellaceae</taxon>
        <taxon>Legionella</taxon>
    </lineage>
</organism>
<dbReference type="AlphaFoldDB" id="A0A078L504"/>
<name>A0A078L504_9GAMM</name>
<dbReference type="Proteomes" id="UP000044071">
    <property type="component" value="Unassembled WGS sequence"/>
</dbReference>
<gene>
    <name evidence="1" type="ORF">BN59_03303</name>
</gene>
<reference evidence="1 2" key="1">
    <citation type="submission" date="2014-06" db="EMBL/GenBank/DDBJ databases">
        <authorList>
            <person name="Urmite Genomes Urmite Genomes"/>
        </authorList>
    </citation>
    <scope>NUCLEOTIDE SEQUENCE [LARGE SCALE GENOMIC DNA]</scope>
</reference>
<keyword evidence="2" id="KW-1185">Reference proteome</keyword>
<sequence>MSRQRRELNTRSMIIDLIAKASEVAFDDGHDSKRSGYKDWKTAAFQMGQKDFNAGIQVVANILINDRKMDAHVERLRSQLAVVCNVAHYLKDLKDEPTNDQVKLLEKKYLDCVDKAQEMLDEIARKKAKGKTPKVREGDNNFLENIVAGAIPVLALLKATKETSKKPDVGSYGQMQVLAQEPKQSLIDKLANQASQAKELAQAMNKGNAPAQQPISTELNNAALESLKSNPKIKALRSEIDDKILELAEARTSDPLAQAKYDILNEMLERIDNAKTPSEYLEAVHDYAKKDSDNLITLNTGRGFWVQLFSCFVNADTGNLVRDLDKAVEESMPSICPK</sequence>
<proteinExistence type="predicted"/>
<protein>
    <submittedName>
        <fullName evidence="1">Uncharacterized protein</fullName>
    </submittedName>
</protein>
<dbReference type="RefSeq" id="WP_044012154.1">
    <property type="nucleotide sequence ID" value="NZ_CCVW01000004.1"/>
</dbReference>
<accession>A0A078L504</accession>
<dbReference type="STRING" id="1034943.BN59_03303"/>